<organism evidence="1 2">
    <name type="scientific">Diphasiastrum complanatum</name>
    <name type="common">Issler's clubmoss</name>
    <name type="synonym">Lycopodium complanatum</name>
    <dbReference type="NCBI Taxonomy" id="34168"/>
    <lineage>
        <taxon>Eukaryota</taxon>
        <taxon>Viridiplantae</taxon>
        <taxon>Streptophyta</taxon>
        <taxon>Embryophyta</taxon>
        <taxon>Tracheophyta</taxon>
        <taxon>Lycopodiopsida</taxon>
        <taxon>Lycopodiales</taxon>
        <taxon>Lycopodiaceae</taxon>
        <taxon>Lycopodioideae</taxon>
        <taxon>Diphasiastrum</taxon>
    </lineage>
</organism>
<accession>A0ACC2B210</accession>
<gene>
    <name evidence="1" type="ORF">O6H91_18G061900</name>
</gene>
<protein>
    <submittedName>
        <fullName evidence="1">Uncharacterized protein</fullName>
    </submittedName>
</protein>
<sequence>MSSLPKHLLCRGFNGNRISWWAWTTYLLLAVTTSADLTHKTFEGVQGSRVLLDSGMPAARIKELDQLIQVNAFSSIGNSRTGEMYNVALPSNLTGVNASAIRLRTGSLRRRGLALKEFLVPPGAAVNITTVRVLLVYRQFNGINVYSPKGYMLVSPVLGIRVYDAFNLSSKTPMPELDLTATGAPITVRIPFLSMARVSVPLCAAFDSNGSVITTNVSSSPNVCSTFQLGDFALVVPASALAPAPQPALSPQSAASPAPLGFLPQPPSESPSFSAGGKHKGSNTWKIALGSTLGGIAFLSILALLAFLSLRYREKAKMARMEQEAEHGETLQTAVIRETRAPTAGSSRTRPTLETDYPQ</sequence>
<proteinExistence type="predicted"/>
<name>A0ACC2B210_DIPCM</name>
<evidence type="ECO:0000313" key="1">
    <source>
        <dbReference type="EMBL" id="KAJ7523760.1"/>
    </source>
</evidence>
<keyword evidence="2" id="KW-1185">Reference proteome</keyword>
<dbReference type="Proteomes" id="UP001162992">
    <property type="component" value="Chromosome 18"/>
</dbReference>
<evidence type="ECO:0000313" key="2">
    <source>
        <dbReference type="Proteomes" id="UP001162992"/>
    </source>
</evidence>
<reference evidence="2" key="1">
    <citation type="journal article" date="2024" name="Proc. Natl. Acad. Sci. U.S.A.">
        <title>Extraordinary preservation of gene collinearity over three hundred million years revealed in homosporous lycophytes.</title>
        <authorList>
            <person name="Li C."/>
            <person name="Wickell D."/>
            <person name="Kuo L.Y."/>
            <person name="Chen X."/>
            <person name="Nie B."/>
            <person name="Liao X."/>
            <person name="Peng D."/>
            <person name="Ji J."/>
            <person name="Jenkins J."/>
            <person name="Williams M."/>
            <person name="Shu S."/>
            <person name="Plott C."/>
            <person name="Barry K."/>
            <person name="Rajasekar S."/>
            <person name="Grimwood J."/>
            <person name="Han X."/>
            <person name="Sun S."/>
            <person name="Hou Z."/>
            <person name="He W."/>
            <person name="Dai G."/>
            <person name="Sun C."/>
            <person name="Schmutz J."/>
            <person name="Leebens-Mack J.H."/>
            <person name="Li F.W."/>
            <person name="Wang L."/>
        </authorList>
    </citation>
    <scope>NUCLEOTIDE SEQUENCE [LARGE SCALE GENOMIC DNA]</scope>
    <source>
        <strain evidence="2">cv. PW_Plant_1</strain>
    </source>
</reference>
<dbReference type="EMBL" id="CM055109">
    <property type="protein sequence ID" value="KAJ7523760.1"/>
    <property type="molecule type" value="Genomic_DNA"/>
</dbReference>
<comment type="caution">
    <text evidence="1">The sequence shown here is derived from an EMBL/GenBank/DDBJ whole genome shotgun (WGS) entry which is preliminary data.</text>
</comment>